<reference evidence="1 2" key="1">
    <citation type="submission" date="2019-06" db="EMBL/GenBank/DDBJ databases">
        <title>Draft genome of Streptomyces sedi sp. JCM16909.</title>
        <authorList>
            <person name="Klykleung N."/>
            <person name="Tanasupawat S."/>
            <person name="Kudo T."/>
            <person name="Yuki M."/>
            <person name="Ohkuma M."/>
        </authorList>
    </citation>
    <scope>NUCLEOTIDE SEQUENCE [LARGE SCALE GENOMIC DNA]</scope>
    <source>
        <strain evidence="1 2">JCM 16909</strain>
    </source>
</reference>
<dbReference type="EMBL" id="VDGT01000002">
    <property type="protein sequence ID" value="TNM33498.1"/>
    <property type="molecule type" value="Genomic_DNA"/>
</dbReference>
<dbReference type="AlphaFoldDB" id="A0A5C4VC80"/>
<keyword evidence="2" id="KW-1185">Reference proteome</keyword>
<dbReference type="SUPFAM" id="SSF48452">
    <property type="entry name" value="TPR-like"/>
    <property type="match status" value="1"/>
</dbReference>
<evidence type="ECO:0000313" key="1">
    <source>
        <dbReference type="EMBL" id="TNM33498.1"/>
    </source>
</evidence>
<sequence length="452" mass="48544">MTRSPNGSLAALVSASGASHKRLAHRVNQLAAGAGRPTSYTHTSVSNWLAGMIPRQPVPALLAQALGERLGRAVDVAEIGMAPSHPDDAGGLEFSRDPADAAAQAANFWRNMHRRSYLRRAFVVSAFALPVTRWLIHPAAAAPTHAGGQRVGQKELDELWEQAEQARQWDARYGGANWRTGQVVDCLTNRAAPLLAGRATQSVSNGLHSAAAELSRLAGWAAFDAGDHALAQEHFVQALSLARAGDNAELGAYVLATMALQTMRRGYPTEAIDMAQGAYERSGRDASPRVRAFTQLIEARANARTGDERAAARALARCERLLDAARETESPTYIAYFGPARMASDAVEIYRDLGKPQVAASWDAQATMPAGHTRAVGLRLSVTATAHLQAGDLDQGLAVGRRSVDILAGVSSDRAREYVSDVDTALAPWAREPRVREWRDHAHRQLRGGLNG</sequence>
<organism evidence="1 2">
    <name type="scientific">Streptomyces sedi</name>
    <dbReference type="NCBI Taxonomy" id="555059"/>
    <lineage>
        <taxon>Bacteria</taxon>
        <taxon>Bacillati</taxon>
        <taxon>Actinomycetota</taxon>
        <taxon>Actinomycetes</taxon>
        <taxon>Kitasatosporales</taxon>
        <taxon>Streptomycetaceae</taxon>
        <taxon>Streptomyces</taxon>
    </lineage>
</organism>
<dbReference type="InterPro" id="IPR011990">
    <property type="entry name" value="TPR-like_helical_dom_sf"/>
</dbReference>
<accession>A0A5C4VC80</accession>
<gene>
    <name evidence="1" type="ORF">FH715_03855</name>
</gene>
<name>A0A5C4VC80_9ACTN</name>
<protein>
    <submittedName>
        <fullName evidence="1">Sporulation protein</fullName>
    </submittedName>
</protein>
<proteinExistence type="predicted"/>
<dbReference type="OrthoDB" id="3213425at2"/>
<comment type="caution">
    <text evidence="1">The sequence shown here is derived from an EMBL/GenBank/DDBJ whole genome shotgun (WGS) entry which is preliminary data.</text>
</comment>
<dbReference type="Proteomes" id="UP000311713">
    <property type="component" value="Unassembled WGS sequence"/>
</dbReference>
<evidence type="ECO:0000313" key="2">
    <source>
        <dbReference type="Proteomes" id="UP000311713"/>
    </source>
</evidence>